<dbReference type="RefSeq" id="WP_145273132.1">
    <property type="nucleotide sequence ID" value="NZ_CP036272.1"/>
</dbReference>
<accession>A0A517SWC2</accession>
<protein>
    <submittedName>
        <fullName evidence="2">Uncharacterized protein</fullName>
    </submittedName>
</protein>
<dbReference type="OrthoDB" id="10011971at2"/>
<dbReference type="EMBL" id="CP036272">
    <property type="protein sequence ID" value="QDT60434.1"/>
    <property type="molecule type" value="Genomic_DNA"/>
</dbReference>
<proteinExistence type="predicted"/>
<feature type="transmembrane region" description="Helical" evidence="1">
    <location>
        <begin position="65"/>
        <end position="84"/>
    </location>
</feature>
<dbReference type="Proteomes" id="UP000315003">
    <property type="component" value="Chromosome"/>
</dbReference>
<feature type="transmembrane region" description="Helical" evidence="1">
    <location>
        <begin position="90"/>
        <end position="109"/>
    </location>
</feature>
<dbReference type="AlphaFoldDB" id="A0A517SWC2"/>
<evidence type="ECO:0000313" key="2">
    <source>
        <dbReference type="EMBL" id="QDT60434.1"/>
    </source>
</evidence>
<evidence type="ECO:0000256" key="1">
    <source>
        <dbReference type="SAM" id="Phobius"/>
    </source>
</evidence>
<name>A0A517SWC2_9BACT</name>
<gene>
    <name evidence="2" type="ORF">SV7mr_29570</name>
</gene>
<keyword evidence="3" id="KW-1185">Reference proteome</keyword>
<feature type="transmembrane region" description="Helical" evidence="1">
    <location>
        <begin position="34"/>
        <end position="53"/>
    </location>
</feature>
<organism evidence="2 3">
    <name type="scientific">Stieleria bergensis</name>
    <dbReference type="NCBI Taxonomy" id="2528025"/>
    <lineage>
        <taxon>Bacteria</taxon>
        <taxon>Pseudomonadati</taxon>
        <taxon>Planctomycetota</taxon>
        <taxon>Planctomycetia</taxon>
        <taxon>Pirellulales</taxon>
        <taxon>Pirellulaceae</taxon>
        <taxon>Stieleria</taxon>
    </lineage>
</organism>
<keyword evidence="1" id="KW-0812">Transmembrane</keyword>
<evidence type="ECO:0000313" key="3">
    <source>
        <dbReference type="Proteomes" id="UP000315003"/>
    </source>
</evidence>
<keyword evidence="1" id="KW-1133">Transmembrane helix</keyword>
<keyword evidence="1" id="KW-0472">Membrane</keyword>
<sequence>MQFSIRHLVVITLVSAFVFAIAKAIGLPGTVSVLVMGYLFAPSIVLSFSRGVAERRYRRSIASGLLLFLFLACMFTCGIIWGAVEVYLSIAIGTVFVWVPQLLFVLVVYSQWKSGLRSAGVNPD</sequence>
<reference evidence="2 3" key="1">
    <citation type="submission" date="2019-02" db="EMBL/GenBank/DDBJ databases">
        <title>Deep-cultivation of Planctomycetes and their phenomic and genomic characterization uncovers novel biology.</title>
        <authorList>
            <person name="Wiegand S."/>
            <person name="Jogler M."/>
            <person name="Boedeker C."/>
            <person name="Pinto D."/>
            <person name="Vollmers J."/>
            <person name="Rivas-Marin E."/>
            <person name="Kohn T."/>
            <person name="Peeters S.H."/>
            <person name="Heuer A."/>
            <person name="Rast P."/>
            <person name="Oberbeckmann S."/>
            <person name="Bunk B."/>
            <person name="Jeske O."/>
            <person name="Meyerdierks A."/>
            <person name="Storesund J.E."/>
            <person name="Kallscheuer N."/>
            <person name="Luecker S."/>
            <person name="Lage O.M."/>
            <person name="Pohl T."/>
            <person name="Merkel B.J."/>
            <person name="Hornburger P."/>
            <person name="Mueller R.-W."/>
            <person name="Bruemmer F."/>
            <person name="Labrenz M."/>
            <person name="Spormann A.M."/>
            <person name="Op den Camp H."/>
            <person name="Overmann J."/>
            <person name="Amann R."/>
            <person name="Jetten M.S.M."/>
            <person name="Mascher T."/>
            <person name="Medema M.H."/>
            <person name="Devos D.P."/>
            <person name="Kaster A.-K."/>
            <person name="Ovreas L."/>
            <person name="Rohde M."/>
            <person name="Galperin M.Y."/>
            <person name="Jogler C."/>
        </authorList>
    </citation>
    <scope>NUCLEOTIDE SEQUENCE [LARGE SCALE GENOMIC DNA]</scope>
    <source>
        <strain evidence="2 3">SV_7m_r</strain>
    </source>
</reference>